<proteinExistence type="predicted"/>
<dbReference type="AlphaFoldDB" id="A0A5P2CWL9"/>
<reference evidence="1 2" key="1">
    <citation type="submission" date="2018-05" db="EMBL/GenBank/DDBJ databases">
        <title>Streptomyces venezuelae.</title>
        <authorList>
            <person name="Kim W."/>
            <person name="Lee N."/>
            <person name="Cho B.-K."/>
        </authorList>
    </citation>
    <scope>NUCLEOTIDE SEQUENCE [LARGE SCALE GENOMIC DNA]</scope>
    <source>
        <strain evidence="1 2">ATCC 14585</strain>
    </source>
</reference>
<evidence type="ECO:0000313" key="2">
    <source>
        <dbReference type="Proteomes" id="UP000324015"/>
    </source>
</evidence>
<accession>A0A5P2CWL9</accession>
<sequence>MAARQGVNVHLGEEFKRVANSLREVDRALPGKLRKDLEKAVRPAVADAKAHVRAVPVQGQKHTGLRRRIARGVKIQARTSRSPVLRVLSTMTDPQEQGLPGYLDDPAKGWRHPVFGNRDKWVSQHTGAPWFRDVMADHRPEMEHNLQRVLDDAAETIAAAGRG</sequence>
<protein>
    <recommendedName>
        <fullName evidence="3">HK97 gp10 family phage protein</fullName>
    </recommendedName>
</protein>
<organism evidence="1 2">
    <name type="scientific">Streptomyces venezuelae</name>
    <dbReference type="NCBI Taxonomy" id="54571"/>
    <lineage>
        <taxon>Bacteria</taxon>
        <taxon>Bacillati</taxon>
        <taxon>Actinomycetota</taxon>
        <taxon>Actinomycetes</taxon>
        <taxon>Kitasatosporales</taxon>
        <taxon>Streptomycetaceae</taxon>
        <taxon>Streptomyces</taxon>
    </lineage>
</organism>
<evidence type="ECO:0008006" key="3">
    <source>
        <dbReference type="Google" id="ProtNLM"/>
    </source>
</evidence>
<evidence type="ECO:0000313" key="1">
    <source>
        <dbReference type="EMBL" id="QES45269.1"/>
    </source>
</evidence>
<dbReference type="RefSeq" id="WP_150187578.1">
    <property type="nucleotide sequence ID" value="NZ_CP029191.1"/>
</dbReference>
<name>A0A5P2CWL9_STRVZ</name>
<dbReference type="Proteomes" id="UP000324015">
    <property type="component" value="Chromosome"/>
</dbReference>
<dbReference type="EMBL" id="CP029191">
    <property type="protein sequence ID" value="QES45269.1"/>
    <property type="molecule type" value="Genomic_DNA"/>
</dbReference>
<gene>
    <name evidence="1" type="ORF">DEJ49_33565</name>
</gene>